<organism evidence="1 2">
    <name type="scientific">Oikopleura dioica</name>
    <name type="common">Tunicate</name>
    <dbReference type="NCBI Taxonomy" id="34765"/>
    <lineage>
        <taxon>Eukaryota</taxon>
        <taxon>Metazoa</taxon>
        <taxon>Chordata</taxon>
        <taxon>Tunicata</taxon>
        <taxon>Appendicularia</taxon>
        <taxon>Copelata</taxon>
        <taxon>Oikopleuridae</taxon>
        <taxon>Oikopleura</taxon>
    </lineage>
</organism>
<proteinExistence type="predicted"/>
<keyword evidence="2" id="KW-1185">Reference proteome</keyword>
<evidence type="ECO:0000313" key="2">
    <source>
        <dbReference type="Proteomes" id="UP001158576"/>
    </source>
</evidence>
<dbReference type="EMBL" id="OU015569">
    <property type="protein sequence ID" value="CAG5099188.1"/>
    <property type="molecule type" value="Genomic_DNA"/>
</dbReference>
<dbReference type="Proteomes" id="UP001158576">
    <property type="component" value="Chromosome XSR"/>
</dbReference>
<accession>A0ABN7SJS2</accession>
<evidence type="ECO:0000313" key="1">
    <source>
        <dbReference type="EMBL" id="CAG5099188.1"/>
    </source>
</evidence>
<gene>
    <name evidence="1" type="ORF">OKIOD_LOCUS7886</name>
</gene>
<reference evidence="1 2" key="1">
    <citation type="submission" date="2021-04" db="EMBL/GenBank/DDBJ databases">
        <authorList>
            <person name="Bliznina A."/>
        </authorList>
    </citation>
    <scope>NUCLEOTIDE SEQUENCE [LARGE SCALE GENOMIC DNA]</scope>
</reference>
<sequence>MRARLKAIPPVDINGCIGCFCSLLEPTAKGFDLPELLKTMPNEYRGTNSQGNQYTVTDRGYYYNNSNGSHYANEGNHEHYVSDNRTWHYNSNTDSYSSGRHYANTNRR</sequence>
<name>A0ABN7SJS2_OIKDI</name>
<protein>
    <submittedName>
        <fullName evidence="1">Oidioi.mRNA.OKI2018_I69.XSR.g16328.t1.cds</fullName>
    </submittedName>
</protein>